<proteinExistence type="predicted"/>
<reference evidence="1 2" key="1">
    <citation type="journal article" date="2022" name="Plant J.">
        <title>Chromosome-level genome of Camellia lanceoleosa provides a valuable resource for understanding genome evolution and self-incompatibility.</title>
        <authorList>
            <person name="Gong W."/>
            <person name="Xiao S."/>
            <person name="Wang L."/>
            <person name="Liao Z."/>
            <person name="Chang Y."/>
            <person name="Mo W."/>
            <person name="Hu G."/>
            <person name="Li W."/>
            <person name="Zhao G."/>
            <person name="Zhu H."/>
            <person name="Hu X."/>
            <person name="Ji K."/>
            <person name="Xiang X."/>
            <person name="Song Q."/>
            <person name="Yuan D."/>
            <person name="Jin S."/>
            <person name="Zhang L."/>
        </authorList>
    </citation>
    <scope>NUCLEOTIDE SEQUENCE [LARGE SCALE GENOMIC DNA]</scope>
    <source>
        <strain evidence="1">SQ_2022a</strain>
    </source>
</reference>
<accession>A0ACC0ILU7</accession>
<evidence type="ECO:0000313" key="2">
    <source>
        <dbReference type="Proteomes" id="UP001060215"/>
    </source>
</evidence>
<name>A0ACC0ILU7_9ERIC</name>
<gene>
    <name evidence="1" type="ORF">LOK49_LG02G03834</name>
</gene>
<organism evidence="1 2">
    <name type="scientific">Camellia lanceoleosa</name>
    <dbReference type="NCBI Taxonomy" id="1840588"/>
    <lineage>
        <taxon>Eukaryota</taxon>
        <taxon>Viridiplantae</taxon>
        <taxon>Streptophyta</taxon>
        <taxon>Embryophyta</taxon>
        <taxon>Tracheophyta</taxon>
        <taxon>Spermatophyta</taxon>
        <taxon>Magnoliopsida</taxon>
        <taxon>eudicotyledons</taxon>
        <taxon>Gunneridae</taxon>
        <taxon>Pentapetalae</taxon>
        <taxon>asterids</taxon>
        <taxon>Ericales</taxon>
        <taxon>Theaceae</taxon>
        <taxon>Camellia</taxon>
    </lineage>
</organism>
<sequence length="386" mass="42578">MQGSLKKASPGKATILGLGKAFPHQLVMQEFLVDGYFKNTNCDDPDLKQKLTRLCKTTTVKTRYVVMSEEILKKYPELATEGLPTVTQRLDICNKAVTQMAIEASQSCIKKWGRPISGITHLVYVSSSEARLPGGDLYLARGLGLSPETHRVMLYFMGCSGGVAGLRVAKDIAENNPGSRVLLATSETTIIGFRPPNPDRPYDLVGAALFGDGAGAIVIGSDPIPSIERPLFELHTSIQHFLPDTEKIIDGRLTEEGINFKLSRELPQIIEDNIEEFCGKLMEIVGYSEKDYNKMFWAVHPGGPAILNRLEKRLDLEPEKLGASRRALADYGNASSNTIVYVLEYMVEENLKMKKENQENSDEWGLILAFGPGITFEGILARNLAV</sequence>
<comment type="caution">
    <text evidence="1">The sequence shown here is derived from an EMBL/GenBank/DDBJ whole genome shotgun (WGS) entry which is preliminary data.</text>
</comment>
<evidence type="ECO:0000313" key="1">
    <source>
        <dbReference type="EMBL" id="KAI8026333.1"/>
    </source>
</evidence>
<dbReference type="Proteomes" id="UP001060215">
    <property type="component" value="Chromosome 3"/>
</dbReference>
<dbReference type="EMBL" id="CM045760">
    <property type="protein sequence ID" value="KAI8026333.1"/>
    <property type="molecule type" value="Genomic_DNA"/>
</dbReference>
<protein>
    <submittedName>
        <fullName evidence="1">Type III polyketide synthase B</fullName>
    </submittedName>
</protein>
<keyword evidence="2" id="KW-1185">Reference proteome</keyword>